<comment type="caution">
    <text evidence="1">The sequence shown here is derived from an EMBL/GenBank/DDBJ whole genome shotgun (WGS) entry which is preliminary data.</text>
</comment>
<organism evidence="1 2">
    <name type="scientific">Lachnospira hominis</name>
    <name type="common">ex Liu et al. 2021</name>
    <dbReference type="NCBI Taxonomy" id="2763051"/>
    <lineage>
        <taxon>Bacteria</taxon>
        <taxon>Bacillati</taxon>
        <taxon>Bacillota</taxon>
        <taxon>Clostridia</taxon>
        <taxon>Lachnospirales</taxon>
        <taxon>Lachnospiraceae</taxon>
        <taxon>Lachnospira</taxon>
    </lineage>
</organism>
<evidence type="ECO:0000313" key="2">
    <source>
        <dbReference type="Proteomes" id="UP000628463"/>
    </source>
</evidence>
<dbReference type="Proteomes" id="UP000628463">
    <property type="component" value="Unassembled WGS sequence"/>
</dbReference>
<dbReference type="RefSeq" id="WP_021865940.1">
    <property type="nucleotide sequence ID" value="NZ_JACOPD010000002.1"/>
</dbReference>
<reference evidence="1 2" key="1">
    <citation type="submission" date="2020-08" db="EMBL/GenBank/DDBJ databases">
        <title>Genome public.</title>
        <authorList>
            <person name="Liu C."/>
            <person name="Sun Q."/>
        </authorList>
    </citation>
    <scope>NUCLEOTIDE SEQUENCE [LARGE SCALE GENOMIC DNA]</scope>
    <source>
        <strain evidence="1 2">NSJ-43</strain>
    </source>
</reference>
<gene>
    <name evidence="1" type="ORF">H8S01_03385</name>
</gene>
<dbReference type="InterPro" id="IPR043779">
    <property type="entry name" value="DUF5721"/>
</dbReference>
<proteinExistence type="predicted"/>
<sequence>MISLTIKDTKTFMSHLLIKDTFDNMLLSEAAIVTGNTYNINGSINRSFFSDDELASLASPSYSQWSKIKPVCFGLIKGNKVPTSLKIIFLLSEGDTSQLAGQTDINPEDINGLFINIRYSDSGLTLVTGTSVRTFTLDKSLEHAFDSYVKVFLETSGINYEEIS</sequence>
<name>A0ABR7FZC8_9FIRM</name>
<keyword evidence="2" id="KW-1185">Reference proteome</keyword>
<accession>A0ABR7FZC8</accession>
<evidence type="ECO:0000313" key="1">
    <source>
        <dbReference type="EMBL" id="MBC5680005.1"/>
    </source>
</evidence>
<protein>
    <submittedName>
        <fullName evidence="1">Uncharacterized protein</fullName>
    </submittedName>
</protein>
<dbReference type="EMBL" id="JACOPD010000002">
    <property type="protein sequence ID" value="MBC5680005.1"/>
    <property type="molecule type" value="Genomic_DNA"/>
</dbReference>
<dbReference type="Pfam" id="PF18988">
    <property type="entry name" value="DUF5721"/>
    <property type="match status" value="1"/>
</dbReference>